<sequence length="262" mass="29966">MELNNTCEQYGMKKNADKTINIMVIGRKIMKVNVRIENEVVDERRSSESATERSICGSSKKRSESENRVQIVQQSLDSSRRARGSDTPSTLMRLADSTEEDEVEDDHLIREKYGKQFLTLKLGFALMKQTVKGLDVGSGSYVPAVVDPSEDSPKRGRANTSEELRQRITNAAALVTPQMTQNNWREVEYRLDVCRATQGAYIELHSAFYETQRVFTSSYVETHPYLAQLVPTLMRSRWDARPSRYAYLDIAENTRRCEMCSK</sequence>
<reference evidence="2 3" key="1">
    <citation type="journal article" date="2022" name="Allergy">
        <title>Genome assembly and annotation of Periplaneta americana reveal a comprehensive cockroach allergen profile.</title>
        <authorList>
            <person name="Wang L."/>
            <person name="Xiong Q."/>
            <person name="Saelim N."/>
            <person name="Wang L."/>
            <person name="Nong W."/>
            <person name="Wan A.T."/>
            <person name="Shi M."/>
            <person name="Liu X."/>
            <person name="Cao Q."/>
            <person name="Hui J.H.L."/>
            <person name="Sookrung N."/>
            <person name="Leung T.F."/>
            <person name="Tungtrongchitr A."/>
            <person name="Tsui S.K.W."/>
        </authorList>
    </citation>
    <scope>NUCLEOTIDE SEQUENCE [LARGE SCALE GENOMIC DNA]</scope>
    <source>
        <strain evidence="2">PWHHKU_190912</strain>
    </source>
</reference>
<feature type="region of interest" description="Disordered" evidence="1">
    <location>
        <begin position="42"/>
        <end position="104"/>
    </location>
</feature>
<feature type="compositionally biased region" description="Polar residues" evidence="1">
    <location>
        <begin position="68"/>
        <end position="77"/>
    </location>
</feature>
<keyword evidence="3" id="KW-1185">Reference proteome</keyword>
<dbReference type="Proteomes" id="UP001148838">
    <property type="component" value="Unassembled WGS sequence"/>
</dbReference>
<protein>
    <submittedName>
        <fullName evidence="2">Uncharacterized protein</fullName>
    </submittedName>
</protein>
<accession>A0ABQ8SMN1</accession>
<evidence type="ECO:0000313" key="2">
    <source>
        <dbReference type="EMBL" id="KAJ4434976.1"/>
    </source>
</evidence>
<organism evidence="2 3">
    <name type="scientific">Periplaneta americana</name>
    <name type="common">American cockroach</name>
    <name type="synonym">Blatta americana</name>
    <dbReference type="NCBI Taxonomy" id="6978"/>
    <lineage>
        <taxon>Eukaryota</taxon>
        <taxon>Metazoa</taxon>
        <taxon>Ecdysozoa</taxon>
        <taxon>Arthropoda</taxon>
        <taxon>Hexapoda</taxon>
        <taxon>Insecta</taxon>
        <taxon>Pterygota</taxon>
        <taxon>Neoptera</taxon>
        <taxon>Polyneoptera</taxon>
        <taxon>Dictyoptera</taxon>
        <taxon>Blattodea</taxon>
        <taxon>Blattoidea</taxon>
        <taxon>Blattidae</taxon>
        <taxon>Blattinae</taxon>
        <taxon>Periplaneta</taxon>
    </lineage>
</organism>
<comment type="caution">
    <text evidence="2">The sequence shown here is derived from an EMBL/GenBank/DDBJ whole genome shotgun (WGS) entry which is preliminary data.</text>
</comment>
<evidence type="ECO:0000256" key="1">
    <source>
        <dbReference type="SAM" id="MobiDB-lite"/>
    </source>
</evidence>
<evidence type="ECO:0000313" key="3">
    <source>
        <dbReference type="Proteomes" id="UP001148838"/>
    </source>
</evidence>
<dbReference type="EMBL" id="JAJSOF020000025">
    <property type="protein sequence ID" value="KAJ4434976.1"/>
    <property type="molecule type" value="Genomic_DNA"/>
</dbReference>
<name>A0ABQ8SMN1_PERAM</name>
<feature type="compositionally biased region" description="Basic and acidic residues" evidence="1">
    <location>
        <begin position="42"/>
        <end position="51"/>
    </location>
</feature>
<proteinExistence type="predicted"/>
<gene>
    <name evidence="2" type="ORF">ANN_23548</name>
</gene>